<dbReference type="RefSeq" id="WP_218472654.1">
    <property type="nucleotide sequence ID" value="NZ_BAABJN010000009.1"/>
</dbReference>
<proteinExistence type="predicted"/>
<dbReference type="EMBL" id="CP078145">
    <property type="protein sequence ID" value="QXN91804.1"/>
    <property type="molecule type" value="Genomic_DNA"/>
</dbReference>
<reference evidence="2 3" key="1">
    <citation type="submission" date="2021-07" db="EMBL/GenBank/DDBJ databases">
        <title>Whole Genome Sequence of Nocardia Iowensis.</title>
        <authorList>
            <person name="Lamm A."/>
            <person name="Collins-Fairclough A.M."/>
            <person name="Bunk B."/>
            <person name="Sproer C."/>
        </authorList>
    </citation>
    <scope>NUCLEOTIDE SEQUENCE [LARGE SCALE GENOMIC DNA]</scope>
    <source>
        <strain evidence="2 3">NRRL 5646</strain>
    </source>
</reference>
<keyword evidence="3" id="KW-1185">Reference proteome</keyword>
<evidence type="ECO:0000256" key="1">
    <source>
        <dbReference type="SAM" id="SignalP"/>
    </source>
</evidence>
<evidence type="ECO:0000313" key="2">
    <source>
        <dbReference type="EMBL" id="QXN91804.1"/>
    </source>
</evidence>
<feature type="signal peptide" evidence="1">
    <location>
        <begin position="1"/>
        <end position="30"/>
    </location>
</feature>
<name>A0ABX8RSF2_NOCIO</name>
<gene>
    <name evidence="2" type="ORF">KV110_00940</name>
</gene>
<dbReference type="Proteomes" id="UP000694257">
    <property type="component" value="Chromosome"/>
</dbReference>
<evidence type="ECO:0000313" key="3">
    <source>
        <dbReference type="Proteomes" id="UP000694257"/>
    </source>
</evidence>
<feature type="chain" id="PRO_5046327418" evidence="1">
    <location>
        <begin position="31"/>
        <end position="142"/>
    </location>
</feature>
<accession>A0ABX8RSF2</accession>
<keyword evidence="1" id="KW-0732">Signal</keyword>
<organism evidence="2 3">
    <name type="scientific">Nocardia iowensis</name>
    <dbReference type="NCBI Taxonomy" id="204891"/>
    <lineage>
        <taxon>Bacteria</taxon>
        <taxon>Bacillati</taxon>
        <taxon>Actinomycetota</taxon>
        <taxon>Actinomycetes</taxon>
        <taxon>Mycobacteriales</taxon>
        <taxon>Nocardiaceae</taxon>
        <taxon>Nocardia</taxon>
    </lineage>
</organism>
<protein>
    <submittedName>
        <fullName evidence="2">Uncharacterized protein</fullName>
    </submittedName>
</protein>
<sequence length="142" mass="14052">MNRRINAAILLAVSAAAVTLAPLTAAPASAVAPLKAPVVTFEGTGPGTVTATLHNPNDRGQCWAEAGIGPDNNHAFFGDGTPESVANPGQTIKTSLTGLEPGSTITARGGCVDTTPAGGYELSETVLVTVPANKPATGSFGG</sequence>